<dbReference type="InterPro" id="IPR036097">
    <property type="entry name" value="HisK_dim/P_sf"/>
</dbReference>
<dbReference type="PANTHER" id="PTHR43395:SF10">
    <property type="entry name" value="CHEMOTAXIS PROTEIN CHEA"/>
    <property type="match status" value="1"/>
</dbReference>
<feature type="compositionally biased region" description="Low complexity" evidence="12">
    <location>
        <begin position="367"/>
        <end position="390"/>
    </location>
</feature>
<dbReference type="EMBL" id="FNPB01000008">
    <property type="protein sequence ID" value="SDY19987.1"/>
    <property type="molecule type" value="Genomic_DNA"/>
</dbReference>
<evidence type="ECO:0000313" key="17">
    <source>
        <dbReference type="Proteomes" id="UP000199170"/>
    </source>
</evidence>
<dbReference type="PROSITE" id="PS50109">
    <property type="entry name" value="HIS_KIN"/>
    <property type="match status" value="1"/>
</dbReference>
<feature type="compositionally biased region" description="Acidic residues" evidence="12">
    <location>
        <begin position="126"/>
        <end position="161"/>
    </location>
</feature>
<dbReference type="SUPFAM" id="SSF47384">
    <property type="entry name" value="Homodimeric domain of signal transducing histidine kinase"/>
    <property type="match status" value="1"/>
</dbReference>
<dbReference type="PROSITE" id="PS50851">
    <property type="entry name" value="CHEW"/>
    <property type="match status" value="1"/>
</dbReference>
<dbReference type="SUPFAM" id="SSF50341">
    <property type="entry name" value="CheW-like"/>
    <property type="match status" value="1"/>
</dbReference>
<dbReference type="InterPro" id="IPR004105">
    <property type="entry name" value="CheA-like_dim"/>
</dbReference>
<organism evidence="16 17">
    <name type="scientific">Halobellus clavatus</name>
    <dbReference type="NCBI Taxonomy" id="660517"/>
    <lineage>
        <taxon>Archaea</taxon>
        <taxon>Methanobacteriati</taxon>
        <taxon>Methanobacteriota</taxon>
        <taxon>Stenosarchaea group</taxon>
        <taxon>Halobacteria</taxon>
        <taxon>Halobacteriales</taxon>
        <taxon>Haloferacaceae</taxon>
        <taxon>Halobellus</taxon>
    </lineage>
</organism>
<dbReference type="InterPro" id="IPR003594">
    <property type="entry name" value="HATPase_dom"/>
</dbReference>
<proteinExistence type="predicted"/>
<dbReference type="InterPro" id="IPR037006">
    <property type="entry name" value="CheA-like_homodim_sf"/>
</dbReference>
<dbReference type="PANTHER" id="PTHR43395">
    <property type="entry name" value="SENSOR HISTIDINE KINASE CHEA"/>
    <property type="match status" value="1"/>
</dbReference>
<feature type="domain" description="CheW-like" evidence="14">
    <location>
        <begin position="717"/>
        <end position="847"/>
    </location>
</feature>
<feature type="domain" description="HPt" evidence="15">
    <location>
        <begin position="1"/>
        <end position="102"/>
    </location>
</feature>
<feature type="region of interest" description="Disordered" evidence="12">
    <location>
        <begin position="273"/>
        <end position="329"/>
    </location>
</feature>
<evidence type="ECO:0000259" key="14">
    <source>
        <dbReference type="PROSITE" id="PS50851"/>
    </source>
</evidence>
<evidence type="ECO:0000256" key="6">
    <source>
        <dbReference type="ARBA" id="ARBA00022679"/>
    </source>
</evidence>
<dbReference type="InterPro" id="IPR008207">
    <property type="entry name" value="Sig_transdc_His_kin_Hpt_dom"/>
</dbReference>
<feature type="compositionally biased region" description="Acidic residues" evidence="12">
    <location>
        <begin position="448"/>
        <end position="461"/>
    </location>
</feature>
<dbReference type="SMART" id="SM00387">
    <property type="entry name" value="HATPase_c"/>
    <property type="match status" value="1"/>
</dbReference>
<dbReference type="Pfam" id="PF01627">
    <property type="entry name" value="Hpt"/>
    <property type="match status" value="1"/>
</dbReference>
<dbReference type="InterPro" id="IPR036061">
    <property type="entry name" value="CheW-like_dom_sf"/>
</dbReference>
<dbReference type="Gene3D" id="1.20.120.160">
    <property type="entry name" value="HPT domain"/>
    <property type="match status" value="1"/>
</dbReference>
<dbReference type="InterPro" id="IPR002545">
    <property type="entry name" value="CheW-lke_dom"/>
</dbReference>
<dbReference type="InterPro" id="IPR004358">
    <property type="entry name" value="Sig_transdc_His_kin-like_C"/>
</dbReference>
<dbReference type="Gene3D" id="3.30.565.10">
    <property type="entry name" value="Histidine kinase-like ATPase, C-terminal domain"/>
    <property type="match status" value="1"/>
</dbReference>
<dbReference type="CDD" id="cd16916">
    <property type="entry name" value="HATPase_CheA-like"/>
    <property type="match status" value="1"/>
</dbReference>
<evidence type="ECO:0000256" key="7">
    <source>
        <dbReference type="ARBA" id="ARBA00022741"/>
    </source>
</evidence>
<dbReference type="CDD" id="cd00088">
    <property type="entry name" value="HPT"/>
    <property type="match status" value="1"/>
</dbReference>
<dbReference type="SMART" id="SM00073">
    <property type="entry name" value="HPT"/>
    <property type="match status" value="1"/>
</dbReference>
<keyword evidence="9" id="KW-0067">ATP-binding</keyword>
<dbReference type="GO" id="GO:0005524">
    <property type="term" value="F:ATP binding"/>
    <property type="evidence" value="ECO:0007669"/>
    <property type="project" value="UniProtKB-KW"/>
</dbReference>
<evidence type="ECO:0000256" key="10">
    <source>
        <dbReference type="ARBA" id="ARBA00023012"/>
    </source>
</evidence>
<dbReference type="InterPro" id="IPR036641">
    <property type="entry name" value="HPT_dom_sf"/>
</dbReference>
<reference evidence="17" key="1">
    <citation type="submission" date="2016-10" db="EMBL/GenBank/DDBJ databases">
        <authorList>
            <person name="Varghese N."/>
            <person name="Submissions S."/>
        </authorList>
    </citation>
    <scope>NUCLEOTIDE SEQUENCE [LARGE SCALE GENOMIC DNA]</scope>
    <source>
        <strain evidence="17">CGMCC 1.10118</strain>
    </source>
</reference>
<dbReference type="InterPro" id="IPR005467">
    <property type="entry name" value="His_kinase_dom"/>
</dbReference>
<keyword evidence="10" id="KW-0902">Two-component regulatory system</keyword>
<sequence length="869" mass="92328">MDDELYQEFITESEESITQLNNSLLDLESNPEDDEAIDDIFRQAHTLKGNFGAMGFDDAAKVAHAVEDLLDEVRNDRIEVTHERMDLVFDGMDEILDILHEIEKNGESTRDPSDLVDEIRAAAEPVEGDEADAESAPDGADAESTPDDDAESGADDAESTESDAGQAVEAAAEALELDDPAVADADRLHSAEIALNVGDMKGVDGGLFVQGLPEDLGVVGADPSLDRIEAGDFGETFVVYIADEERGDLEETLWDLWKVESVTLTDVTAIVEDTDGGVDGDSATAGGSDAGADADGSAAGTEGPTPDDAADESAPAVSTATPTEDVDTDSAAAAVDAVVSAYTDGESSDDDAESGSTDDSGGEGDGESAATGSDDGTPAEAEAGEPAIEAVPEETDADLAAAGFEAAEDESTDDSPAHQAGDGDAEPDERTADTDDGAAEPDERGGDTDEGGAEEDSEEEEARSISAVKSVRVDVDQLDELHSLVEQLVTSRIKLRQALGADDSAGRDTLDELDKISSDLQDTVMDMRLIPLKKVFDKFPRLVRDLARDQDKRVDFSVEGQDIELDRTILDEISDPLMHVLRNAVDHGIEPPEERESVGKPKTGSVELRAEREHDTVVITVEDDGGGIDADVIRDKAAEKGIRPRSELAELTDSEVYDYIFHPGFSTNEEITDVSGRGVGMDVVKTTVESLDGSVNVESTLGEGTTISIRLPVSVAIIKVLFVRIGDREFGVPIKYIDEVSQQSRVERVDGAEVIVHEERIFPLIRLREALDIDGPRHEAGMTVRIRPADRQVALRCDSVSRQEEVVVTPLQGPLKGTEGLSGTAVVGDGNVVPILDVNSLSIPEQGKQARRQWAPPEDDAAEAEGAAD</sequence>
<dbReference type="Pfam" id="PF02895">
    <property type="entry name" value="H-kinase_dim"/>
    <property type="match status" value="1"/>
</dbReference>
<evidence type="ECO:0000256" key="9">
    <source>
        <dbReference type="ARBA" id="ARBA00022840"/>
    </source>
</evidence>
<comment type="catalytic activity">
    <reaction evidence="1">
        <text>ATP + protein L-histidine = ADP + protein N-phospho-L-histidine.</text>
        <dbReference type="EC" id="2.7.13.3"/>
    </reaction>
</comment>
<keyword evidence="4" id="KW-0145">Chemotaxis</keyword>
<evidence type="ECO:0000256" key="8">
    <source>
        <dbReference type="ARBA" id="ARBA00022777"/>
    </source>
</evidence>
<evidence type="ECO:0000256" key="2">
    <source>
        <dbReference type="ARBA" id="ARBA00012438"/>
    </source>
</evidence>
<evidence type="ECO:0000256" key="4">
    <source>
        <dbReference type="ARBA" id="ARBA00022500"/>
    </source>
</evidence>
<dbReference type="GO" id="GO:0006935">
    <property type="term" value="P:chemotaxis"/>
    <property type="evidence" value="ECO:0007669"/>
    <property type="project" value="UniProtKB-KW"/>
</dbReference>
<dbReference type="Gene3D" id="2.30.30.40">
    <property type="entry name" value="SH3 Domains"/>
    <property type="match status" value="1"/>
</dbReference>
<dbReference type="InterPro" id="IPR036890">
    <property type="entry name" value="HATPase_C_sf"/>
</dbReference>
<evidence type="ECO:0000256" key="1">
    <source>
        <dbReference type="ARBA" id="ARBA00000085"/>
    </source>
</evidence>
<keyword evidence="17" id="KW-1185">Reference proteome</keyword>
<feature type="region of interest" description="Disordered" evidence="12">
    <location>
        <begin position="342"/>
        <end position="465"/>
    </location>
</feature>
<dbReference type="InterPro" id="IPR051315">
    <property type="entry name" value="Bact_Chemotaxis_CheA"/>
</dbReference>
<keyword evidence="5 11" id="KW-0597">Phosphoprotein</keyword>
<evidence type="ECO:0000256" key="5">
    <source>
        <dbReference type="ARBA" id="ARBA00022553"/>
    </source>
</evidence>
<dbReference type="STRING" id="660517.SAMN04487946_108110"/>
<feature type="region of interest" description="Disordered" evidence="12">
    <location>
        <begin position="846"/>
        <end position="869"/>
    </location>
</feature>
<evidence type="ECO:0000313" key="16">
    <source>
        <dbReference type="EMBL" id="SDY19987.1"/>
    </source>
</evidence>
<dbReference type="Pfam" id="PF02518">
    <property type="entry name" value="HATPase_c"/>
    <property type="match status" value="1"/>
</dbReference>
<dbReference type="Pfam" id="PF01584">
    <property type="entry name" value="CheW"/>
    <property type="match status" value="1"/>
</dbReference>
<dbReference type="Pfam" id="PF07194">
    <property type="entry name" value="P2"/>
    <property type="match status" value="1"/>
</dbReference>
<dbReference type="SMART" id="SM01231">
    <property type="entry name" value="H-kinase_dim"/>
    <property type="match status" value="1"/>
</dbReference>
<evidence type="ECO:0000256" key="3">
    <source>
        <dbReference type="ARBA" id="ARBA00021495"/>
    </source>
</evidence>
<dbReference type="GO" id="GO:0005737">
    <property type="term" value="C:cytoplasm"/>
    <property type="evidence" value="ECO:0007669"/>
    <property type="project" value="InterPro"/>
</dbReference>
<dbReference type="Proteomes" id="UP000199170">
    <property type="component" value="Unassembled WGS sequence"/>
</dbReference>
<keyword evidence="8 16" id="KW-0418">Kinase</keyword>
<evidence type="ECO:0000256" key="12">
    <source>
        <dbReference type="SAM" id="MobiDB-lite"/>
    </source>
</evidence>
<evidence type="ECO:0000259" key="13">
    <source>
        <dbReference type="PROSITE" id="PS50109"/>
    </source>
</evidence>
<feature type="modified residue" description="Phosphohistidine" evidence="11">
    <location>
        <position position="45"/>
    </location>
</feature>
<dbReference type="Gene3D" id="1.10.287.560">
    <property type="entry name" value="Histidine kinase CheA-like, homodimeric domain"/>
    <property type="match status" value="1"/>
</dbReference>
<dbReference type="SMART" id="SM00260">
    <property type="entry name" value="CheW"/>
    <property type="match status" value="1"/>
</dbReference>
<feature type="compositionally biased region" description="Low complexity" evidence="12">
    <location>
        <begin position="280"/>
        <end position="301"/>
    </location>
</feature>
<dbReference type="EC" id="2.7.13.3" evidence="2"/>
<dbReference type="FunFam" id="3.30.565.10:FF:000016">
    <property type="entry name" value="Chemotaxis protein CheA, putative"/>
    <property type="match status" value="1"/>
</dbReference>
<dbReference type="PROSITE" id="PS50894">
    <property type="entry name" value="HPT"/>
    <property type="match status" value="1"/>
</dbReference>
<dbReference type="AlphaFoldDB" id="A0A1H3HWZ0"/>
<dbReference type="PRINTS" id="PR00344">
    <property type="entry name" value="BCTRLSENSOR"/>
</dbReference>
<keyword evidence="7" id="KW-0547">Nucleotide-binding</keyword>
<dbReference type="GO" id="GO:0000155">
    <property type="term" value="F:phosphorelay sensor kinase activity"/>
    <property type="evidence" value="ECO:0007669"/>
    <property type="project" value="InterPro"/>
</dbReference>
<dbReference type="OrthoDB" id="293137at2157"/>
<dbReference type="InterPro" id="IPR010808">
    <property type="entry name" value="CheA_P2-bd"/>
</dbReference>
<evidence type="ECO:0000256" key="11">
    <source>
        <dbReference type="PROSITE-ProRule" id="PRU00110"/>
    </source>
</evidence>
<name>A0A1H3HWZ0_9EURY</name>
<gene>
    <name evidence="16" type="ORF">SAMN04487946_108110</name>
</gene>
<evidence type="ECO:0000259" key="15">
    <source>
        <dbReference type="PROSITE" id="PS50894"/>
    </source>
</evidence>
<feature type="compositionally biased region" description="Acidic residues" evidence="12">
    <location>
        <begin position="857"/>
        <end position="869"/>
    </location>
</feature>
<feature type="region of interest" description="Disordered" evidence="12">
    <location>
        <begin position="124"/>
        <end position="167"/>
    </location>
</feature>
<dbReference type="SUPFAM" id="SSF55874">
    <property type="entry name" value="ATPase domain of HSP90 chaperone/DNA topoisomerase II/histidine kinase"/>
    <property type="match status" value="1"/>
</dbReference>
<accession>A0A1H3HWZ0</accession>
<feature type="domain" description="Histidine kinase" evidence="13">
    <location>
        <begin position="511"/>
        <end position="715"/>
    </location>
</feature>
<dbReference type="RefSeq" id="WP_089767663.1">
    <property type="nucleotide sequence ID" value="NZ_FNPB01000008.1"/>
</dbReference>
<keyword evidence="6" id="KW-0808">Transferase</keyword>
<dbReference type="SUPFAM" id="SSF47226">
    <property type="entry name" value="Histidine-containing phosphotransfer domain, HPT domain"/>
    <property type="match status" value="1"/>
</dbReference>
<protein>
    <recommendedName>
        <fullName evidence="3">Chemotaxis protein CheA</fullName>
        <ecNumber evidence="2">2.7.13.3</ecNumber>
    </recommendedName>
</protein>